<dbReference type="GO" id="GO:0015020">
    <property type="term" value="F:glucuronosyltransferase activity"/>
    <property type="evidence" value="ECO:0007669"/>
    <property type="project" value="UniProtKB-EC"/>
</dbReference>
<feature type="signal peptide" evidence="12">
    <location>
        <begin position="1"/>
        <end position="16"/>
    </location>
</feature>
<proteinExistence type="inferred from homology"/>
<evidence type="ECO:0000256" key="2">
    <source>
        <dbReference type="ARBA" id="ARBA00009995"/>
    </source>
</evidence>
<sequence>MFFLWVLLVSLGLGDSYKILIYNPRFSHSHVSYAGKIADVLVQAGHDVVVFAPLLSPNVKTNGTKLARVVSCPAGPGVPELFAGDEHISSCWLESGFDNPLEQYLYALRFIADAQAKQCKFTLQQDSILNELKAENFDLGISEIFDTCGLGIFEAIGIRAHIVTSATVMYEGISQNLGLDMHPNYIPSSISTQSDKMSYFDRLKNFISAWSFYAFYSRVASQEQILFRQKYGDDFINLDDKLAQASFAFVNVDPLLDFPSMVSQKVVYINGIGVHKPKPLDKFWADVMTKRKDVVLISFGMYVQGYTMPEEMKRALLEAFKKFPDVTFIWKYEKKEHEIAKGLENVLTFEMVPQSDLLAHDNLRAFVTHAGMNSITEASHRGVPVITIPLLGDQMRNAKMVERMGTAIRLDKSDLKSSDKIEAAFRAILTNPSYAREAKRVAEMIVNRPVPVETLLVKHVEFAATFGQLPNLDPAGRKQSFFVYHSLDVWATLVTVPLVSLYVICKIVKGVAKTCLKGKAKME</sequence>
<keyword evidence="6 11" id="KW-0812">Transmembrane</keyword>
<feature type="chain" id="PRO_5020383014" description="glucuronosyltransferase" evidence="12">
    <location>
        <begin position="17"/>
        <end position="523"/>
    </location>
</feature>
<protein>
    <recommendedName>
        <fullName evidence="3">glucuronosyltransferase</fullName>
        <ecNumber evidence="3">2.4.1.17</ecNumber>
    </recommendedName>
</protein>
<dbReference type="CDD" id="cd03784">
    <property type="entry name" value="GT1_Gtf-like"/>
    <property type="match status" value="1"/>
</dbReference>
<keyword evidence="4" id="KW-0328">Glycosyltransferase</keyword>
<dbReference type="Gene3D" id="3.40.50.2000">
    <property type="entry name" value="Glycogen Phosphorylase B"/>
    <property type="match status" value="1"/>
</dbReference>
<evidence type="ECO:0000256" key="11">
    <source>
        <dbReference type="SAM" id="Phobius"/>
    </source>
</evidence>
<dbReference type="FunFam" id="3.40.50.2000:FF:000038">
    <property type="entry name" value="UDP-GlucuronosylTransferase"/>
    <property type="match status" value="1"/>
</dbReference>
<keyword evidence="5" id="KW-0808">Transferase</keyword>
<evidence type="ECO:0000256" key="7">
    <source>
        <dbReference type="ARBA" id="ARBA00022729"/>
    </source>
</evidence>
<evidence type="ECO:0000256" key="3">
    <source>
        <dbReference type="ARBA" id="ARBA00012544"/>
    </source>
</evidence>
<dbReference type="PANTHER" id="PTHR48043:SF23">
    <property type="entry name" value="UDP-GLUCURONOSYLTRANSFERASE"/>
    <property type="match status" value="1"/>
</dbReference>
<feature type="transmembrane region" description="Helical" evidence="11">
    <location>
        <begin position="489"/>
        <end position="512"/>
    </location>
</feature>
<evidence type="ECO:0000256" key="6">
    <source>
        <dbReference type="ARBA" id="ARBA00022692"/>
    </source>
</evidence>
<gene>
    <name evidence="13" type="ORF">L596_015835</name>
</gene>
<dbReference type="SUPFAM" id="SSF53756">
    <property type="entry name" value="UDP-Glycosyltransferase/glycogen phosphorylase"/>
    <property type="match status" value="1"/>
</dbReference>
<reference evidence="13 14" key="2">
    <citation type="journal article" date="2019" name="G3 (Bethesda)">
        <title>Hybrid Assembly of the Genome of the Entomopathogenic Nematode Steinernema carpocapsae Identifies the X-Chromosome.</title>
        <authorList>
            <person name="Serra L."/>
            <person name="Macchietto M."/>
            <person name="Macias-Munoz A."/>
            <person name="McGill C.J."/>
            <person name="Rodriguez I.M."/>
            <person name="Rodriguez B."/>
            <person name="Murad R."/>
            <person name="Mortazavi A."/>
        </authorList>
    </citation>
    <scope>NUCLEOTIDE SEQUENCE [LARGE SCALE GENOMIC DNA]</scope>
    <source>
        <strain evidence="13 14">ALL</strain>
    </source>
</reference>
<evidence type="ECO:0000256" key="8">
    <source>
        <dbReference type="ARBA" id="ARBA00022989"/>
    </source>
</evidence>
<comment type="subcellular location">
    <subcellularLocation>
        <location evidence="1">Membrane</location>
        <topology evidence="1">Single-pass membrane protein</topology>
    </subcellularLocation>
</comment>
<dbReference type="AlphaFoldDB" id="A0A4U5NG58"/>
<keyword evidence="9 11" id="KW-0472">Membrane</keyword>
<comment type="catalytic activity">
    <reaction evidence="10">
        <text>glucuronate acceptor + UDP-alpha-D-glucuronate = acceptor beta-D-glucuronoside + UDP + H(+)</text>
        <dbReference type="Rhea" id="RHEA:21032"/>
        <dbReference type="ChEBI" id="CHEBI:15378"/>
        <dbReference type="ChEBI" id="CHEBI:58052"/>
        <dbReference type="ChEBI" id="CHEBI:58223"/>
        <dbReference type="ChEBI" id="CHEBI:132367"/>
        <dbReference type="ChEBI" id="CHEBI:132368"/>
        <dbReference type="EC" id="2.4.1.17"/>
    </reaction>
</comment>
<dbReference type="OrthoDB" id="5835829at2759"/>
<evidence type="ECO:0000256" key="4">
    <source>
        <dbReference type="ARBA" id="ARBA00022676"/>
    </source>
</evidence>
<keyword evidence="14" id="KW-1185">Reference proteome</keyword>
<evidence type="ECO:0000256" key="9">
    <source>
        <dbReference type="ARBA" id="ARBA00023136"/>
    </source>
</evidence>
<keyword evidence="7 12" id="KW-0732">Signal</keyword>
<dbReference type="Proteomes" id="UP000298663">
    <property type="component" value="Unassembled WGS sequence"/>
</dbReference>
<name>A0A4U5NG58_STECR</name>
<dbReference type="PANTHER" id="PTHR48043">
    <property type="entry name" value="EG:EG0003.4 PROTEIN-RELATED"/>
    <property type="match status" value="1"/>
</dbReference>
<organism evidence="13 14">
    <name type="scientific">Steinernema carpocapsae</name>
    <name type="common">Entomopathogenic nematode</name>
    <dbReference type="NCBI Taxonomy" id="34508"/>
    <lineage>
        <taxon>Eukaryota</taxon>
        <taxon>Metazoa</taxon>
        <taxon>Ecdysozoa</taxon>
        <taxon>Nematoda</taxon>
        <taxon>Chromadorea</taxon>
        <taxon>Rhabditida</taxon>
        <taxon>Tylenchina</taxon>
        <taxon>Panagrolaimomorpha</taxon>
        <taxon>Strongyloidoidea</taxon>
        <taxon>Steinernematidae</taxon>
        <taxon>Steinernema</taxon>
    </lineage>
</organism>
<comment type="caution">
    <text evidence="13">The sequence shown here is derived from an EMBL/GenBank/DDBJ whole genome shotgun (WGS) entry which is preliminary data.</text>
</comment>
<evidence type="ECO:0000313" key="14">
    <source>
        <dbReference type="Proteomes" id="UP000298663"/>
    </source>
</evidence>
<evidence type="ECO:0000256" key="10">
    <source>
        <dbReference type="ARBA" id="ARBA00047475"/>
    </source>
</evidence>
<dbReference type="STRING" id="34508.A0A4U5NG58"/>
<dbReference type="GO" id="GO:0016020">
    <property type="term" value="C:membrane"/>
    <property type="evidence" value="ECO:0007669"/>
    <property type="project" value="UniProtKB-SubCell"/>
</dbReference>
<evidence type="ECO:0000256" key="12">
    <source>
        <dbReference type="SAM" id="SignalP"/>
    </source>
</evidence>
<reference evidence="13 14" key="1">
    <citation type="journal article" date="2015" name="Genome Biol.">
        <title>Comparative genomics of Steinernema reveals deeply conserved gene regulatory networks.</title>
        <authorList>
            <person name="Dillman A.R."/>
            <person name="Macchietto M."/>
            <person name="Porter C.F."/>
            <person name="Rogers A."/>
            <person name="Williams B."/>
            <person name="Antoshechkin I."/>
            <person name="Lee M.M."/>
            <person name="Goodwin Z."/>
            <person name="Lu X."/>
            <person name="Lewis E.E."/>
            <person name="Goodrich-Blair H."/>
            <person name="Stock S.P."/>
            <person name="Adams B.J."/>
            <person name="Sternberg P.W."/>
            <person name="Mortazavi A."/>
        </authorList>
    </citation>
    <scope>NUCLEOTIDE SEQUENCE [LARGE SCALE GENOMIC DNA]</scope>
    <source>
        <strain evidence="13 14">ALL</strain>
    </source>
</reference>
<keyword evidence="8 11" id="KW-1133">Transmembrane helix</keyword>
<dbReference type="EMBL" id="AZBU02000004">
    <property type="protein sequence ID" value="TKR82059.1"/>
    <property type="molecule type" value="Genomic_DNA"/>
</dbReference>
<dbReference type="InterPro" id="IPR050271">
    <property type="entry name" value="UDP-glycosyltransferase"/>
</dbReference>
<evidence type="ECO:0000313" key="13">
    <source>
        <dbReference type="EMBL" id="TKR82059.1"/>
    </source>
</evidence>
<comment type="similarity">
    <text evidence="2">Belongs to the UDP-glycosyltransferase family.</text>
</comment>
<evidence type="ECO:0000256" key="5">
    <source>
        <dbReference type="ARBA" id="ARBA00022679"/>
    </source>
</evidence>
<dbReference type="InterPro" id="IPR002213">
    <property type="entry name" value="UDP_glucos_trans"/>
</dbReference>
<dbReference type="EC" id="2.4.1.17" evidence="3"/>
<evidence type="ECO:0000256" key="1">
    <source>
        <dbReference type="ARBA" id="ARBA00004167"/>
    </source>
</evidence>
<accession>A0A4U5NG58</accession>
<dbReference type="Pfam" id="PF00201">
    <property type="entry name" value="UDPGT"/>
    <property type="match status" value="1"/>
</dbReference>